<proteinExistence type="predicted"/>
<reference evidence="1" key="1">
    <citation type="submission" date="2024-07" db="EMBL/GenBank/DDBJ databases">
        <title>Complete genome sequence of Verrucomicrobiaceae bacterium NT6N.</title>
        <authorList>
            <person name="Huang C."/>
            <person name="Takami H."/>
            <person name="Hamasaki K."/>
        </authorList>
    </citation>
    <scope>NUCLEOTIDE SEQUENCE</scope>
    <source>
        <strain evidence="1">NT6N</strain>
    </source>
</reference>
<dbReference type="KEGG" id="osu:NT6N_12910"/>
<name>A0AAT9FJX6_9BACT</name>
<organism evidence="1">
    <name type="scientific">Oceaniferula spumae</name>
    <dbReference type="NCBI Taxonomy" id="2979115"/>
    <lineage>
        <taxon>Bacteria</taxon>
        <taxon>Pseudomonadati</taxon>
        <taxon>Verrucomicrobiota</taxon>
        <taxon>Verrucomicrobiia</taxon>
        <taxon>Verrucomicrobiales</taxon>
        <taxon>Verrucomicrobiaceae</taxon>
        <taxon>Oceaniferula</taxon>
    </lineage>
</organism>
<dbReference type="EMBL" id="AP026866">
    <property type="protein sequence ID" value="BDS06251.1"/>
    <property type="molecule type" value="Genomic_DNA"/>
</dbReference>
<evidence type="ECO:0008006" key="2">
    <source>
        <dbReference type="Google" id="ProtNLM"/>
    </source>
</evidence>
<accession>A0AAT9FJX6</accession>
<evidence type="ECO:0000313" key="1">
    <source>
        <dbReference type="EMBL" id="BDS06251.1"/>
    </source>
</evidence>
<protein>
    <recommendedName>
        <fullName evidence="2">Peptide methionine sulfoxide reductase</fullName>
    </recommendedName>
</protein>
<dbReference type="AlphaFoldDB" id="A0AAT9FJX6"/>
<gene>
    <name evidence="1" type="ORF">NT6N_12910</name>
</gene>
<sequence>MKSESIRNLIHRIPDGYSVGFYFGVKYSISKKTYNAGRSYKIYAEELGGNDFISLNYYQSASGDHLKPCEMPTEKVIVFLTDVEISPAD</sequence>